<name>A0A2T3ARF3_AMORE</name>
<evidence type="ECO:0000313" key="1">
    <source>
        <dbReference type="EMBL" id="PSS08834.1"/>
    </source>
</evidence>
<organism evidence="1 2">
    <name type="scientific">Amorphotheca resinae ATCC 22711</name>
    <dbReference type="NCBI Taxonomy" id="857342"/>
    <lineage>
        <taxon>Eukaryota</taxon>
        <taxon>Fungi</taxon>
        <taxon>Dikarya</taxon>
        <taxon>Ascomycota</taxon>
        <taxon>Pezizomycotina</taxon>
        <taxon>Leotiomycetes</taxon>
        <taxon>Helotiales</taxon>
        <taxon>Amorphothecaceae</taxon>
        <taxon>Amorphotheca</taxon>
    </lineage>
</organism>
<dbReference type="Proteomes" id="UP000241818">
    <property type="component" value="Unassembled WGS sequence"/>
</dbReference>
<dbReference type="GeneID" id="36569375"/>
<dbReference type="InParanoid" id="A0A2T3ARF3"/>
<accession>A0A2T3ARF3</accession>
<evidence type="ECO:0000313" key="2">
    <source>
        <dbReference type="Proteomes" id="UP000241818"/>
    </source>
</evidence>
<gene>
    <name evidence="1" type="ORF">M430DRAFT_109647</name>
</gene>
<protein>
    <submittedName>
        <fullName evidence="1">Uncharacterized protein</fullName>
    </submittedName>
</protein>
<dbReference type="AlphaFoldDB" id="A0A2T3ARF3"/>
<feature type="non-terminal residue" evidence="1">
    <location>
        <position position="1"/>
    </location>
</feature>
<dbReference type="RefSeq" id="XP_024717232.1">
    <property type="nucleotide sequence ID" value="XM_024861294.1"/>
</dbReference>
<reference evidence="1 2" key="1">
    <citation type="journal article" date="2018" name="New Phytol.">
        <title>Comparative genomics and transcriptomics depict ericoid mycorrhizal fungi as versatile saprotrophs and plant mutualists.</title>
        <authorList>
            <person name="Martino E."/>
            <person name="Morin E."/>
            <person name="Grelet G.A."/>
            <person name="Kuo A."/>
            <person name="Kohler A."/>
            <person name="Daghino S."/>
            <person name="Barry K.W."/>
            <person name="Cichocki N."/>
            <person name="Clum A."/>
            <person name="Dockter R.B."/>
            <person name="Hainaut M."/>
            <person name="Kuo R.C."/>
            <person name="LaButti K."/>
            <person name="Lindahl B.D."/>
            <person name="Lindquist E.A."/>
            <person name="Lipzen A."/>
            <person name="Khouja H.R."/>
            <person name="Magnuson J."/>
            <person name="Murat C."/>
            <person name="Ohm R.A."/>
            <person name="Singer S.W."/>
            <person name="Spatafora J.W."/>
            <person name="Wang M."/>
            <person name="Veneault-Fourrey C."/>
            <person name="Henrissat B."/>
            <person name="Grigoriev I.V."/>
            <person name="Martin F.M."/>
            <person name="Perotto S."/>
        </authorList>
    </citation>
    <scope>NUCLEOTIDE SEQUENCE [LARGE SCALE GENOMIC DNA]</scope>
    <source>
        <strain evidence="1 2">ATCC 22711</strain>
    </source>
</reference>
<dbReference type="EMBL" id="KZ679018">
    <property type="protein sequence ID" value="PSS08834.1"/>
    <property type="molecule type" value="Genomic_DNA"/>
</dbReference>
<sequence>NVYTSRLLKKLNTKYTKFIVIKVVGLYSYRLNTLLKIYNVFSSNLLRLASYNPFLLQEVTND</sequence>
<keyword evidence="2" id="KW-1185">Reference proteome</keyword>
<proteinExistence type="predicted"/>